<dbReference type="PANTHER" id="PTHR33376:SF5">
    <property type="entry name" value="EXTRACYTOPLASMIC SOLUTE RECEPTOR PROTEIN"/>
    <property type="match status" value="1"/>
</dbReference>
<sequence>MKRRDFVAGTLFAAGMSACDTQNPAEEINLPVSQDIFEWNMVTSWPPGLPGLGIGATNFAKRAEKASGGRLKIKVFAGGELVPPLEVFDAVSRGTVQMGHDSSYYHRGKVAAAPYYTTVPFGLNLNEMNAWLYYGDGLDLWHELYAPFNLVPFPVGNTGVQMLGWFNKKIQTINDLSGMKIRMPGLGGEIMQRAGAIQVTVPGSEIFTSLKTGVVDAAEWVGPYNDIALGLHKAARYYYYPGFHEPGPNIECIINKTAWNTLPEDLQEIVRVVSQACNLDMTSEYMWGNAIALDQLKMDPNVELIQLPQEVFDELRMHSIEAINDLSQKDDWAKKIEQSISNFMKKSSANQKITELAYLNMRINNT</sequence>
<proteinExistence type="predicted"/>
<dbReference type="GO" id="GO:0055085">
    <property type="term" value="P:transmembrane transport"/>
    <property type="evidence" value="ECO:0007669"/>
    <property type="project" value="InterPro"/>
</dbReference>
<protein>
    <recommendedName>
        <fullName evidence="3">ABC transporter substrate-binding protein</fullName>
    </recommendedName>
</protein>
<dbReference type="Gene3D" id="3.40.190.10">
    <property type="entry name" value="Periplasmic binding protein-like II"/>
    <property type="match status" value="1"/>
</dbReference>
<dbReference type="InterPro" id="IPR018389">
    <property type="entry name" value="DctP_fam"/>
</dbReference>
<dbReference type="PROSITE" id="PS51257">
    <property type="entry name" value="PROKAR_LIPOPROTEIN"/>
    <property type="match status" value="1"/>
</dbReference>
<name>A0A381Q6Q2_9ZZZZ</name>
<evidence type="ECO:0008006" key="3">
    <source>
        <dbReference type="Google" id="ProtNLM"/>
    </source>
</evidence>
<reference evidence="2" key="1">
    <citation type="submission" date="2018-05" db="EMBL/GenBank/DDBJ databases">
        <authorList>
            <person name="Lanie J.A."/>
            <person name="Ng W.-L."/>
            <person name="Kazmierczak K.M."/>
            <person name="Andrzejewski T.M."/>
            <person name="Davidsen T.M."/>
            <person name="Wayne K.J."/>
            <person name="Tettelin H."/>
            <person name="Glass J.I."/>
            <person name="Rusch D."/>
            <person name="Podicherti R."/>
            <person name="Tsui H.-C.T."/>
            <person name="Winkler M.E."/>
        </authorList>
    </citation>
    <scope>NUCLEOTIDE SEQUENCE</scope>
</reference>
<dbReference type="CDD" id="cd13604">
    <property type="entry name" value="PBP2_TRAP_ketoacid_lactate_like"/>
    <property type="match status" value="1"/>
</dbReference>
<dbReference type="InterPro" id="IPR026289">
    <property type="entry name" value="SBP_TakP-like"/>
</dbReference>
<dbReference type="Gene3D" id="3.40.190.170">
    <property type="entry name" value="Bacterial extracellular solute-binding protein, family 7"/>
    <property type="match status" value="1"/>
</dbReference>
<evidence type="ECO:0000256" key="1">
    <source>
        <dbReference type="ARBA" id="ARBA00022729"/>
    </source>
</evidence>
<gene>
    <name evidence="2" type="ORF">METZ01_LOCUS27865</name>
</gene>
<dbReference type="PANTHER" id="PTHR33376">
    <property type="match status" value="1"/>
</dbReference>
<dbReference type="SUPFAM" id="SSF53850">
    <property type="entry name" value="Periplasmic binding protein-like II"/>
    <property type="match status" value="1"/>
</dbReference>
<accession>A0A381Q6Q2</accession>
<dbReference type="NCBIfam" id="NF037995">
    <property type="entry name" value="TRAP_S1"/>
    <property type="match status" value="1"/>
</dbReference>
<evidence type="ECO:0000313" key="2">
    <source>
        <dbReference type="EMBL" id="SUZ75011.1"/>
    </source>
</evidence>
<dbReference type="PIRSF" id="PIRSF039026">
    <property type="entry name" value="SiaP"/>
    <property type="match status" value="1"/>
</dbReference>
<dbReference type="GO" id="GO:0031317">
    <property type="term" value="C:tripartite ATP-independent periplasmic transporter complex"/>
    <property type="evidence" value="ECO:0007669"/>
    <property type="project" value="InterPro"/>
</dbReference>
<keyword evidence="1" id="KW-0732">Signal</keyword>
<dbReference type="Pfam" id="PF03480">
    <property type="entry name" value="DctP"/>
    <property type="match status" value="1"/>
</dbReference>
<dbReference type="AlphaFoldDB" id="A0A381Q6Q2"/>
<dbReference type="EMBL" id="UINC01001230">
    <property type="protein sequence ID" value="SUZ75011.1"/>
    <property type="molecule type" value="Genomic_DNA"/>
</dbReference>
<organism evidence="2">
    <name type="scientific">marine metagenome</name>
    <dbReference type="NCBI Taxonomy" id="408172"/>
    <lineage>
        <taxon>unclassified sequences</taxon>
        <taxon>metagenomes</taxon>
        <taxon>ecological metagenomes</taxon>
    </lineage>
</organism>
<dbReference type="InterPro" id="IPR038404">
    <property type="entry name" value="TRAP_DctP_sf"/>
</dbReference>